<protein>
    <submittedName>
        <fullName evidence="2">Uncharacterized protein</fullName>
    </submittedName>
</protein>
<evidence type="ECO:0000313" key="1">
    <source>
        <dbReference type="Proteomes" id="UP000095283"/>
    </source>
</evidence>
<dbReference type="AlphaFoldDB" id="A0A1I7WA77"/>
<name>A0A1I7WA77_HETBA</name>
<keyword evidence="1" id="KW-1185">Reference proteome</keyword>
<accession>A0A1I7WA77</accession>
<organism evidence="1 2">
    <name type="scientific">Heterorhabditis bacteriophora</name>
    <name type="common">Entomopathogenic nematode worm</name>
    <dbReference type="NCBI Taxonomy" id="37862"/>
    <lineage>
        <taxon>Eukaryota</taxon>
        <taxon>Metazoa</taxon>
        <taxon>Ecdysozoa</taxon>
        <taxon>Nematoda</taxon>
        <taxon>Chromadorea</taxon>
        <taxon>Rhabditida</taxon>
        <taxon>Rhabditina</taxon>
        <taxon>Rhabditomorpha</taxon>
        <taxon>Strongyloidea</taxon>
        <taxon>Heterorhabditidae</taxon>
        <taxon>Heterorhabditis</taxon>
    </lineage>
</organism>
<proteinExistence type="predicted"/>
<evidence type="ECO:0000313" key="2">
    <source>
        <dbReference type="WBParaSite" id="Hba_01562"/>
    </source>
</evidence>
<dbReference type="WBParaSite" id="Hba_01562">
    <property type="protein sequence ID" value="Hba_01562"/>
    <property type="gene ID" value="Hba_01562"/>
</dbReference>
<dbReference type="Proteomes" id="UP000095283">
    <property type="component" value="Unplaced"/>
</dbReference>
<reference evidence="2" key="1">
    <citation type="submission" date="2016-11" db="UniProtKB">
        <authorList>
            <consortium name="WormBaseParasite"/>
        </authorList>
    </citation>
    <scope>IDENTIFICATION</scope>
</reference>
<sequence length="21" mass="2391">MYTCLCIHMGKSDHPSSVFHP</sequence>